<accession>A0ABY7A780</accession>
<keyword evidence="5" id="KW-0408">Iron</keyword>
<dbReference type="PANTHER" id="PTHR24302:SF15">
    <property type="entry name" value="FATTY-ACID PEROXYGENASE"/>
    <property type="match status" value="1"/>
</dbReference>
<evidence type="ECO:0000256" key="2">
    <source>
        <dbReference type="ARBA" id="ARBA00022617"/>
    </source>
</evidence>
<dbReference type="InterPro" id="IPR001128">
    <property type="entry name" value="Cyt_P450"/>
</dbReference>
<keyword evidence="7" id="KW-1185">Reference proteome</keyword>
<dbReference type="SUPFAM" id="SSF48264">
    <property type="entry name" value="Cytochrome P450"/>
    <property type="match status" value="1"/>
</dbReference>
<comment type="similarity">
    <text evidence="1">Belongs to the cytochrome P450 family.</text>
</comment>
<evidence type="ECO:0000256" key="3">
    <source>
        <dbReference type="ARBA" id="ARBA00022723"/>
    </source>
</evidence>
<reference evidence="6" key="1">
    <citation type="submission" date="2022-11" db="EMBL/GenBank/DDBJ databases">
        <title>Lacrimispora xylanolytica sy1, complete genome.</title>
        <authorList>
            <person name="Choi S."/>
        </authorList>
    </citation>
    <scope>NUCLEOTIDE SEQUENCE</scope>
    <source>
        <strain evidence="6">Sy1</strain>
    </source>
</reference>
<keyword evidence="4" id="KW-0560">Oxidoreductase</keyword>
<dbReference type="Pfam" id="PF00067">
    <property type="entry name" value="p450"/>
    <property type="match status" value="1"/>
</dbReference>
<dbReference type="PRINTS" id="PR00463">
    <property type="entry name" value="EP450I"/>
</dbReference>
<name>A0ABY7A780_9FIRM</name>
<keyword evidence="2" id="KW-0349">Heme</keyword>
<dbReference type="RefSeq" id="WP_024835683.1">
    <property type="nucleotide sequence ID" value="NZ_CP113524.1"/>
</dbReference>
<gene>
    <name evidence="6" type="ORF">OW255_12045</name>
</gene>
<dbReference type="Proteomes" id="UP001163115">
    <property type="component" value="Chromosome"/>
</dbReference>
<dbReference type="InterPro" id="IPR050705">
    <property type="entry name" value="Cytochrome_P450_3A"/>
</dbReference>
<evidence type="ECO:0000256" key="4">
    <source>
        <dbReference type="ARBA" id="ARBA00023002"/>
    </source>
</evidence>
<dbReference type="InterPro" id="IPR036396">
    <property type="entry name" value="Cyt_P450_sf"/>
</dbReference>
<dbReference type="CDD" id="cd11067">
    <property type="entry name" value="CYP152"/>
    <property type="match status" value="1"/>
</dbReference>
<evidence type="ECO:0000256" key="5">
    <source>
        <dbReference type="ARBA" id="ARBA00023004"/>
    </source>
</evidence>
<dbReference type="Gene3D" id="1.10.630.10">
    <property type="entry name" value="Cytochrome P450"/>
    <property type="match status" value="1"/>
</dbReference>
<proteinExistence type="inferred from homology"/>
<evidence type="ECO:0000313" key="7">
    <source>
        <dbReference type="Proteomes" id="UP001163115"/>
    </source>
</evidence>
<dbReference type="EMBL" id="CP113524">
    <property type="protein sequence ID" value="WAJ22309.1"/>
    <property type="molecule type" value="Genomic_DNA"/>
</dbReference>
<keyword evidence="3" id="KW-0479">Metal-binding</keyword>
<sequence length="419" mass="48810">MEVKERIVQEKGLDHTLNILEEGYLFIKNRMDRYQCDMFETHIMGEKAICLSGEEACKIFYNEELFQRKGAMPMRVQKTLFGVNAIQGMDKKPHTERKLFFMSLMTEERQNELTQLFEKELEASVAKWMEKKEIVLFHEVKNIICKVACKWTGVPVKENEIEDRADDFCSMIDGIGGVGPRYWKGKSGRNKTEEWIQGIIEDVRQGKLKMEEDSPLKSMAFHRDLDGNQMDLPMAAKELINVIRPIVAISTYITFTALAVYEHPHCQDELLCNEDKYYEMFVQEVRRFYPFTPFLGARVHRDFEWNGYGFKKGVLVLLDVYGMDHDPHIWKNPEQFEPNRFLEEKDRTYSFIPQGGGDPAKGHRCPGEGITIEIMKASLNFLVNKIEFKVPEQDLSFRLSRIPTLPESGFVMTNIKRKA</sequence>
<evidence type="ECO:0000313" key="6">
    <source>
        <dbReference type="EMBL" id="WAJ22309.1"/>
    </source>
</evidence>
<dbReference type="InterPro" id="IPR002401">
    <property type="entry name" value="Cyt_P450_E_grp-I"/>
</dbReference>
<organism evidence="6 7">
    <name type="scientific">Lacrimispora xylanolytica</name>
    <dbReference type="NCBI Taxonomy" id="29375"/>
    <lineage>
        <taxon>Bacteria</taxon>
        <taxon>Bacillati</taxon>
        <taxon>Bacillota</taxon>
        <taxon>Clostridia</taxon>
        <taxon>Lachnospirales</taxon>
        <taxon>Lachnospiraceae</taxon>
        <taxon>Lacrimispora</taxon>
    </lineage>
</organism>
<evidence type="ECO:0000256" key="1">
    <source>
        <dbReference type="ARBA" id="ARBA00010617"/>
    </source>
</evidence>
<protein>
    <submittedName>
        <fullName evidence="6">Cytochrome P450</fullName>
    </submittedName>
</protein>
<dbReference type="PANTHER" id="PTHR24302">
    <property type="entry name" value="CYTOCHROME P450 FAMILY 3"/>
    <property type="match status" value="1"/>
</dbReference>